<evidence type="ECO:0000313" key="2">
    <source>
        <dbReference type="Proteomes" id="UP000054217"/>
    </source>
</evidence>
<feature type="non-terminal residue" evidence="1">
    <location>
        <position position="206"/>
    </location>
</feature>
<dbReference type="OrthoDB" id="2691991at2759"/>
<organism evidence="1 2">
    <name type="scientific">Pisolithus tinctorius Marx 270</name>
    <dbReference type="NCBI Taxonomy" id="870435"/>
    <lineage>
        <taxon>Eukaryota</taxon>
        <taxon>Fungi</taxon>
        <taxon>Dikarya</taxon>
        <taxon>Basidiomycota</taxon>
        <taxon>Agaricomycotina</taxon>
        <taxon>Agaricomycetes</taxon>
        <taxon>Agaricomycetidae</taxon>
        <taxon>Boletales</taxon>
        <taxon>Sclerodermatineae</taxon>
        <taxon>Pisolithaceae</taxon>
        <taxon>Pisolithus</taxon>
    </lineage>
</organism>
<dbReference type="Proteomes" id="UP000054217">
    <property type="component" value="Unassembled WGS sequence"/>
</dbReference>
<dbReference type="EMBL" id="KN832030">
    <property type="protein sequence ID" value="KIN97375.1"/>
    <property type="molecule type" value="Genomic_DNA"/>
</dbReference>
<accession>A0A0C3NP76</accession>
<keyword evidence="2" id="KW-1185">Reference proteome</keyword>
<dbReference type="InParanoid" id="A0A0C3NP76"/>
<proteinExistence type="predicted"/>
<gene>
    <name evidence="1" type="ORF">M404DRAFT_32352</name>
</gene>
<reference evidence="1 2" key="1">
    <citation type="submission" date="2014-04" db="EMBL/GenBank/DDBJ databases">
        <authorList>
            <consortium name="DOE Joint Genome Institute"/>
            <person name="Kuo A."/>
            <person name="Kohler A."/>
            <person name="Costa M.D."/>
            <person name="Nagy L.G."/>
            <person name="Floudas D."/>
            <person name="Copeland A."/>
            <person name="Barry K.W."/>
            <person name="Cichocki N."/>
            <person name="Veneault-Fourrey C."/>
            <person name="LaButti K."/>
            <person name="Lindquist E.A."/>
            <person name="Lipzen A."/>
            <person name="Lundell T."/>
            <person name="Morin E."/>
            <person name="Murat C."/>
            <person name="Sun H."/>
            <person name="Tunlid A."/>
            <person name="Henrissat B."/>
            <person name="Grigoriev I.V."/>
            <person name="Hibbett D.S."/>
            <person name="Martin F."/>
            <person name="Nordberg H.P."/>
            <person name="Cantor M.N."/>
            <person name="Hua S.X."/>
        </authorList>
    </citation>
    <scope>NUCLEOTIDE SEQUENCE [LARGE SCALE GENOMIC DNA]</scope>
    <source>
        <strain evidence="1 2">Marx 270</strain>
    </source>
</reference>
<sequence>MASAKHRCKCQVYGCISGSDPDPWTQLPTSGHLLPPSTVYQHRHDDKIWCASKQCEHMELDLLVATTLPKTHSDGVVSSRAHESELGNEPVFVPNTPLRVPEQESTSATALLLLQQYRNMFQSTVSSFTPPRLRFTSNHPITTGALPPIDPNDERGSQPFIIHQQYIEKLFELVRGVSGDEDDDVISARKRLILDIQEHQGYLERI</sequence>
<reference evidence="2" key="2">
    <citation type="submission" date="2015-01" db="EMBL/GenBank/DDBJ databases">
        <title>Evolutionary Origins and Diversification of the Mycorrhizal Mutualists.</title>
        <authorList>
            <consortium name="DOE Joint Genome Institute"/>
            <consortium name="Mycorrhizal Genomics Consortium"/>
            <person name="Kohler A."/>
            <person name="Kuo A."/>
            <person name="Nagy L.G."/>
            <person name="Floudas D."/>
            <person name="Copeland A."/>
            <person name="Barry K.W."/>
            <person name="Cichocki N."/>
            <person name="Veneault-Fourrey C."/>
            <person name="LaButti K."/>
            <person name="Lindquist E.A."/>
            <person name="Lipzen A."/>
            <person name="Lundell T."/>
            <person name="Morin E."/>
            <person name="Murat C."/>
            <person name="Riley R."/>
            <person name="Ohm R."/>
            <person name="Sun H."/>
            <person name="Tunlid A."/>
            <person name="Henrissat B."/>
            <person name="Grigoriev I.V."/>
            <person name="Hibbett D.S."/>
            <person name="Martin F."/>
        </authorList>
    </citation>
    <scope>NUCLEOTIDE SEQUENCE [LARGE SCALE GENOMIC DNA]</scope>
    <source>
        <strain evidence="2">Marx 270</strain>
    </source>
</reference>
<evidence type="ECO:0000313" key="1">
    <source>
        <dbReference type="EMBL" id="KIN97375.1"/>
    </source>
</evidence>
<name>A0A0C3NP76_PISTI</name>
<protein>
    <submittedName>
        <fullName evidence="1">Uncharacterized protein</fullName>
    </submittedName>
</protein>
<dbReference type="HOGENOM" id="CLU_1334715_0_0_1"/>
<dbReference type="AlphaFoldDB" id="A0A0C3NP76"/>